<comment type="caution">
    <text evidence="2">The sequence shown here is derived from an EMBL/GenBank/DDBJ whole genome shotgun (WGS) entry which is preliminary data.</text>
</comment>
<proteinExistence type="predicted"/>
<keyword evidence="3" id="KW-1185">Reference proteome</keyword>
<reference evidence="2 3" key="1">
    <citation type="submission" date="2021-06" db="EMBL/GenBank/DDBJ databases">
        <title>Caerostris extrusa draft genome.</title>
        <authorList>
            <person name="Kono N."/>
            <person name="Arakawa K."/>
        </authorList>
    </citation>
    <scope>NUCLEOTIDE SEQUENCE [LARGE SCALE GENOMIC DNA]</scope>
</reference>
<evidence type="ECO:0000256" key="1">
    <source>
        <dbReference type="SAM" id="SignalP"/>
    </source>
</evidence>
<sequence>MILRFVRWSVTLCLALQLAVNAEVKVENHAYENVLVSFARNVPNDKGQELIESIKFPFFKEDNFYGFCDY</sequence>
<dbReference type="EMBL" id="BPLR01016643">
    <property type="protein sequence ID" value="GIY85313.1"/>
    <property type="molecule type" value="Genomic_DNA"/>
</dbReference>
<evidence type="ECO:0000313" key="2">
    <source>
        <dbReference type="EMBL" id="GIY85313.1"/>
    </source>
</evidence>
<accession>A0AAV4WSQ2</accession>
<name>A0AAV4WSQ2_CAEEX</name>
<gene>
    <name evidence="2" type="ORF">CEXT_292741</name>
</gene>
<evidence type="ECO:0000313" key="3">
    <source>
        <dbReference type="Proteomes" id="UP001054945"/>
    </source>
</evidence>
<feature type="signal peptide" evidence="1">
    <location>
        <begin position="1"/>
        <end position="21"/>
    </location>
</feature>
<keyword evidence="1" id="KW-0732">Signal</keyword>
<organism evidence="2 3">
    <name type="scientific">Caerostris extrusa</name>
    <name type="common">Bark spider</name>
    <name type="synonym">Caerostris bankana</name>
    <dbReference type="NCBI Taxonomy" id="172846"/>
    <lineage>
        <taxon>Eukaryota</taxon>
        <taxon>Metazoa</taxon>
        <taxon>Ecdysozoa</taxon>
        <taxon>Arthropoda</taxon>
        <taxon>Chelicerata</taxon>
        <taxon>Arachnida</taxon>
        <taxon>Araneae</taxon>
        <taxon>Araneomorphae</taxon>
        <taxon>Entelegynae</taxon>
        <taxon>Araneoidea</taxon>
        <taxon>Araneidae</taxon>
        <taxon>Caerostris</taxon>
    </lineage>
</organism>
<dbReference type="AlphaFoldDB" id="A0AAV4WSQ2"/>
<feature type="chain" id="PRO_5043652197" evidence="1">
    <location>
        <begin position="22"/>
        <end position="70"/>
    </location>
</feature>
<protein>
    <submittedName>
        <fullName evidence="2">Uncharacterized protein</fullName>
    </submittedName>
</protein>
<dbReference type="Proteomes" id="UP001054945">
    <property type="component" value="Unassembled WGS sequence"/>
</dbReference>